<proteinExistence type="predicted"/>
<keyword evidence="1" id="KW-0472">Membrane</keyword>
<dbReference type="PANTHER" id="PTHR36111:SF2">
    <property type="entry name" value="INNER MEMBRANE PROTEIN"/>
    <property type="match status" value="1"/>
</dbReference>
<dbReference type="InterPro" id="IPR007563">
    <property type="entry name" value="DUF554"/>
</dbReference>
<evidence type="ECO:0000256" key="1">
    <source>
        <dbReference type="SAM" id="Phobius"/>
    </source>
</evidence>
<dbReference type="EMBL" id="CP036528">
    <property type="protein sequence ID" value="QBK24829.1"/>
    <property type="molecule type" value="Genomic_DNA"/>
</dbReference>
<gene>
    <name evidence="2" type="ORF">DKZ56_02415</name>
</gene>
<dbReference type="Pfam" id="PF04474">
    <property type="entry name" value="DUF554"/>
    <property type="match status" value="1"/>
</dbReference>
<accession>A0A4P6UNQ3</accession>
<organism evidence="2 3">
    <name type="scientific">Ureibacillus thermophilus</name>
    <dbReference type="NCBI Taxonomy" id="367743"/>
    <lineage>
        <taxon>Bacteria</taxon>
        <taxon>Bacillati</taxon>
        <taxon>Bacillota</taxon>
        <taxon>Bacilli</taxon>
        <taxon>Bacillales</taxon>
        <taxon>Caryophanaceae</taxon>
        <taxon>Ureibacillus</taxon>
    </lineage>
</organism>
<dbReference type="Proteomes" id="UP000291151">
    <property type="component" value="Chromosome"/>
</dbReference>
<dbReference type="AlphaFoldDB" id="A0A4P6UNQ3"/>
<feature type="transmembrane region" description="Helical" evidence="1">
    <location>
        <begin position="57"/>
        <end position="79"/>
    </location>
</feature>
<protein>
    <submittedName>
        <fullName evidence="2">DUF554 domain-containing protein</fullName>
    </submittedName>
</protein>
<feature type="transmembrane region" description="Helical" evidence="1">
    <location>
        <begin position="35"/>
        <end position="51"/>
    </location>
</feature>
<keyword evidence="1" id="KW-0812">Transmembrane</keyword>
<name>A0A4P6UNQ3_9BACL</name>
<sequence length="236" mass="25198">MILFGTAVNALLIMIGSIIGRFLGNMPEKMKNTTLSIIGLAVALLGIQMGLESNNFIILIISLVVGAVIGEWIDLDSLFNRFGKWVESKITKNKESNSNIAEGFITASLIFVIGSMGIIGALDSGLRNDHDVLITKGIIDGFTSIILTSTLGMGVLLSAFPVFFYQGFIAVFSGLISKYIPEEALNLFIQEMTATGGVMILAIGLNIAGLTKIRVANLLPGIVVVAVMIAILFPFQ</sequence>
<keyword evidence="1" id="KW-1133">Transmembrane helix</keyword>
<feature type="transmembrane region" description="Helical" evidence="1">
    <location>
        <begin position="6"/>
        <end position="23"/>
    </location>
</feature>
<dbReference type="RefSeq" id="WP_208651133.1">
    <property type="nucleotide sequence ID" value="NZ_CP036528.1"/>
</dbReference>
<feature type="transmembrane region" description="Helical" evidence="1">
    <location>
        <begin position="215"/>
        <end position="235"/>
    </location>
</feature>
<reference evidence="2 3" key="1">
    <citation type="submission" date="2019-02" db="EMBL/GenBank/DDBJ databases">
        <title>Ureibacillus thermophilus.</title>
        <authorList>
            <person name="Sunny J.S."/>
            <person name="Natarajan A."/>
            <person name="Saleena L.M."/>
        </authorList>
    </citation>
    <scope>NUCLEOTIDE SEQUENCE [LARGE SCALE GENOMIC DNA]</scope>
    <source>
        <strain evidence="2 3">LM102</strain>
    </source>
</reference>
<evidence type="ECO:0000313" key="2">
    <source>
        <dbReference type="EMBL" id="QBK24829.1"/>
    </source>
</evidence>
<feature type="transmembrane region" description="Helical" evidence="1">
    <location>
        <begin position="187"/>
        <end position="209"/>
    </location>
</feature>
<dbReference type="PANTHER" id="PTHR36111">
    <property type="entry name" value="INNER MEMBRANE PROTEIN-RELATED"/>
    <property type="match status" value="1"/>
</dbReference>
<evidence type="ECO:0000313" key="3">
    <source>
        <dbReference type="Proteomes" id="UP000291151"/>
    </source>
</evidence>
<keyword evidence="3" id="KW-1185">Reference proteome</keyword>
<feature type="transmembrane region" description="Helical" evidence="1">
    <location>
        <begin position="100"/>
        <end position="122"/>
    </location>
</feature>
<feature type="transmembrane region" description="Helical" evidence="1">
    <location>
        <begin position="142"/>
        <end position="175"/>
    </location>
</feature>
<dbReference type="KEGG" id="uth:DKZ56_02415"/>